<evidence type="ECO:0000256" key="1">
    <source>
        <dbReference type="ARBA" id="ARBA00001713"/>
    </source>
</evidence>
<dbReference type="SUPFAM" id="SSF100950">
    <property type="entry name" value="NagB/RpiA/CoA transferase-like"/>
    <property type="match status" value="1"/>
</dbReference>
<dbReference type="GeneID" id="24920693"/>
<evidence type="ECO:0000256" key="3">
    <source>
        <dbReference type="ARBA" id="ARBA00008088"/>
    </source>
</evidence>
<evidence type="ECO:0000256" key="4">
    <source>
        <dbReference type="ARBA" id="ARBA00011959"/>
    </source>
</evidence>
<dbReference type="Pfam" id="PF06026">
    <property type="entry name" value="Rib_5-P_isom_A"/>
    <property type="match status" value="1"/>
</dbReference>
<sequence length="228" mass="24834">MNMNELKKRAAVEAVKQVKSGNVVGLGTGSTAYFAVEELGRLLREGILKDIVGVATSIETDTHARSLNIPMTDIDSVDSIDLAIDGADEVDPDLQLIKGKGAALLREKSTEILTSKFIVIVDESKIVSKLGTKDAVPVEITPFGWKQTQKRLSKYGEAVLRPSKEDASKPLVTDNGNYIIDLRFPEGISNPKEMDKELKLITGVVDHGLFIDMAHSVGLGMESRLMNR</sequence>
<dbReference type="GeneID" id="24917998"/>
<keyword evidence="5" id="KW-0413">Isomerase</keyword>
<dbReference type="NCBIfam" id="TIGR00021">
    <property type="entry name" value="rpiA"/>
    <property type="match status" value="1"/>
</dbReference>
<comment type="pathway">
    <text evidence="2">Carbohydrate degradation; pentose phosphate pathway; D-ribose 5-phosphate from D-ribulose 5-phosphate (non-oxidative stage): step 1/1.</text>
</comment>
<dbReference type="EMBL" id="FN668662">
    <property type="protein sequence ID" value="CBK23789.2"/>
    <property type="molecule type" value="Genomic_DNA"/>
</dbReference>
<evidence type="ECO:0000256" key="2">
    <source>
        <dbReference type="ARBA" id="ARBA00004988"/>
    </source>
</evidence>
<dbReference type="HAMAP" id="MF_00170">
    <property type="entry name" value="Rib_5P_isom_A"/>
    <property type="match status" value="1"/>
</dbReference>
<dbReference type="NCBIfam" id="NF001924">
    <property type="entry name" value="PRK00702.1"/>
    <property type="match status" value="1"/>
</dbReference>
<dbReference type="Gene3D" id="3.40.50.1360">
    <property type="match status" value="1"/>
</dbReference>
<evidence type="ECO:0000313" key="7">
    <source>
        <dbReference type="EMBL" id="CBK23789.2"/>
    </source>
</evidence>
<evidence type="ECO:0000313" key="6">
    <source>
        <dbReference type="EMBL" id="CBK20354.2"/>
    </source>
</evidence>
<dbReference type="EMBL" id="FN668639">
    <property type="protein sequence ID" value="CBK20354.2"/>
    <property type="molecule type" value="Genomic_DNA"/>
</dbReference>
<dbReference type="RefSeq" id="XP_012897837.1">
    <property type="nucleotide sequence ID" value="XM_013042383.1"/>
</dbReference>
<dbReference type="InterPro" id="IPR020672">
    <property type="entry name" value="Ribose5P_isomerase_typA_subgr"/>
</dbReference>
<evidence type="ECO:0000313" key="8">
    <source>
        <dbReference type="Proteomes" id="UP000008312"/>
    </source>
</evidence>
<dbReference type="EC" id="5.3.1.6" evidence="4"/>
<name>D8LXP9_BLAHO</name>
<organism evidence="6">
    <name type="scientific">Blastocystis hominis</name>
    <dbReference type="NCBI Taxonomy" id="12968"/>
    <lineage>
        <taxon>Eukaryota</taxon>
        <taxon>Sar</taxon>
        <taxon>Stramenopiles</taxon>
        <taxon>Bigyra</taxon>
        <taxon>Opalozoa</taxon>
        <taxon>Opalinata</taxon>
        <taxon>Blastocystidae</taxon>
        <taxon>Blastocystis</taxon>
    </lineage>
</organism>
<dbReference type="CDD" id="cd01398">
    <property type="entry name" value="RPI_A"/>
    <property type="match status" value="1"/>
</dbReference>
<dbReference type="UniPathway" id="UPA00115">
    <property type="reaction ID" value="UER00412"/>
</dbReference>
<dbReference type="FunCoup" id="D8LXP9">
    <property type="interactions" value="340"/>
</dbReference>
<evidence type="ECO:0000256" key="5">
    <source>
        <dbReference type="ARBA" id="ARBA00023235"/>
    </source>
</evidence>
<dbReference type="OMA" id="ACHVQEK"/>
<dbReference type="PANTHER" id="PTHR43748:SF3">
    <property type="entry name" value="RIBOSE-5-PHOSPHATE ISOMERASE 3, CHLOROPLASTIC-RELATED"/>
    <property type="match status" value="1"/>
</dbReference>
<dbReference type="RefSeq" id="XP_012894402.1">
    <property type="nucleotide sequence ID" value="XM_013038948.1"/>
</dbReference>
<comment type="similarity">
    <text evidence="3">Belongs to the ribose 5-phosphate isomerase family.</text>
</comment>
<dbReference type="FunFam" id="3.40.50.1360:FF:000001">
    <property type="entry name" value="Ribose-5-phosphate isomerase A"/>
    <property type="match status" value="1"/>
</dbReference>
<dbReference type="Gene3D" id="3.30.70.260">
    <property type="match status" value="1"/>
</dbReference>
<accession>D8LXP9</accession>
<dbReference type="AlphaFoldDB" id="D8LXP9"/>
<dbReference type="InterPro" id="IPR004788">
    <property type="entry name" value="Ribose5P_isomerase_type_A"/>
</dbReference>
<dbReference type="GO" id="GO:0004751">
    <property type="term" value="F:ribose-5-phosphate isomerase activity"/>
    <property type="evidence" value="ECO:0007669"/>
    <property type="project" value="UniProtKB-EC"/>
</dbReference>
<dbReference type="PANTHER" id="PTHR43748">
    <property type="entry name" value="RIBOSE-5-PHOSPHATE ISOMERASE 3, CHLOROPLASTIC-RELATED"/>
    <property type="match status" value="1"/>
</dbReference>
<keyword evidence="8" id="KW-1185">Reference proteome</keyword>
<dbReference type="Proteomes" id="UP000008312">
    <property type="component" value="Unassembled WGS sequence"/>
</dbReference>
<reference evidence="6" key="1">
    <citation type="submission" date="2010-02" db="EMBL/GenBank/DDBJ databases">
        <title>Sequencing and annotation of the Blastocystis hominis genome.</title>
        <authorList>
            <person name="Wincker P."/>
        </authorList>
    </citation>
    <scope>NUCLEOTIDE SEQUENCE</scope>
    <source>
        <strain evidence="6">Singapore isolate B</strain>
    </source>
</reference>
<dbReference type="SUPFAM" id="SSF75445">
    <property type="entry name" value="D-ribose-5-phosphate isomerase (RpiA), lid domain"/>
    <property type="match status" value="1"/>
</dbReference>
<dbReference type="InterPro" id="IPR037171">
    <property type="entry name" value="NagB/RpiA_transferase-like"/>
</dbReference>
<protein>
    <recommendedName>
        <fullName evidence="4">ribose-5-phosphate isomerase</fullName>
        <ecNumber evidence="4">5.3.1.6</ecNumber>
    </recommendedName>
</protein>
<proteinExistence type="inferred from homology"/>
<comment type="catalytic activity">
    <reaction evidence="1">
        <text>aldehydo-D-ribose 5-phosphate = D-ribulose 5-phosphate</text>
        <dbReference type="Rhea" id="RHEA:14657"/>
        <dbReference type="ChEBI" id="CHEBI:58121"/>
        <dbReference type="ChEBI" id="CHEBI:58273"/>
        <dbReference type="EC" id="5.3.1.6"/>
    </reaction>
</comment>
<dbReference type="OrthoDB" id="1555531at2759"/>
<gene>
    <name evidence="6" type="ORF">GSBLH_T00000703001</name>
    <name evidence="7" type="ORF">GSBLH_T00003606001</name>
</gene>
<dbReference type="InParanoid" id="D8LXP9"/>
<dbReference type="InterPro" id="IPR050262">
    <property type="entry name" value="Ribose-5P_isomerase"/>
</dbReference>
<dbReference type="GO" id="GO:0009052">
    <property type="term" value="P:pentose-phosphate shunt, non-oxidative branch"/>
    <property type="evidence" value="ECO:0007669"/>
    <property type="project" value="InterPro"/>
</dbReference>